<dbReference type="SUPFAM" id="SSF48452">
    <property type="entry name" value="TPR-like"/>
    <property type="match status" value="1"/>
</dbReference>
<dbReference type="InterPro" id="IPR011990">
    <property type="entry name" value="TPR-like_helical_dom_sf"/>
</dbReference>
<dbReference type="Gene3D" id="1.25.40.10">
    <property type="entry name" value="Tetratricopeptide repeat domain"/>
    <property type="match status" value="1"/>
</dbReference>
<evidence type="ECO:0008006" key="3">
    <source>
        <dbReference type="Google" id="ProtNLM"/>
    </source>
</evidence>
<name>A0A1G2H303_9BACT</name>
<proteinExistence type="predicted"/>
<dbReference type="STRING" id="1802128.A3H64_02505"/>
<accession>A0A1G2H303</accession>
<gene>
    <name evidence="1" type="ORF">A3H64_02505</name>
</gene>
<evidence type="ECO:0000313" key="2">
    <source>
        <dbReference type="Proteomes" id="UP000178186"/>
    </source>
</evidence>
<dbReference type="AlphaFoldDB" id="A0A1G2H303"/>
<comment type="caution">
    <text evidence="1">The sequence shown here is derived from an EMBL/GenBank/DDBJ whole genome shotgun (WGS) entry which is preliminary data.</text>
</comment>
<dbReference type="EMBL" id="MHNY01000002">
    <property type="protein sequence ID" value="OGZ56843.1"/>
    <property type="molecule type" value="Genomic_DNA"/>
</dbReference>
<protein>
    <recommendedName>
        <fullName evidence="3">Tetratricopeptide repeat protein</fullName>
    </recommendedName>
</protein>
<dbReference type="Gene3D" id="3.10.450.50">
    <property type="match status" value="1"/>
</dbReference>
<dbReference type="Proteomes" id="UP000178186">
    <property type="component" value="Unassembled WGS sequence"/>
</dbReference>
<organism evidence="1 2">
    <name type="scientific">Candidatus Ryanbacteria bacterium RIFCSPLOWO2_02_FULL_45_11c</name>
    <dbReference type="NCBI Taxonomy" id="1802128"/>
    <lineage>
        <taxon>Bacteria</taxon>
        <taxon>Candidatus Ryaniibacteriota</taxon>
    </lineage>
</organism>
<reference evidence="1 2" key="1">
    <citation type="journal article" date="2016" name="Nat. Commun.">
        <title>Thousands of microbial genomes shed light on interconnected biogeochemical processes in an aquifer system.</title>
        <authorList>
            <person name="Anantharaman K."/>
            <person name="Brown C.T."/>
            <person name="Hug L.A."/>
            <person name="Sharon I."/>
            <person name="Castelle C.J."/>
            <person name="Probst A.J."/>
            <person name="Thomas B.C."/>
            <person name="Singh A."/>
            <person name="Wilkins M.J."/>
            <person name="Karaoz U."/>
            <person name="Brodie E.L."/>
            <person name="Williams K.H."/>
            <person name="Hubbard S.S."/>
            <person name="Banfield J.F."/>
        </authorList>
    </citation>
    <scope>NUCLEOTIDE SEQUENCE [LARGE SCALE GENOMIC DNA]</scope>
</reference>
<evidence type="ECO:0000313" key="1">
    <source>
        <dbReference type="EMBL" id="OGZ56843.1"/>
    </source>
</evidence>
<sequence>MKQGTITKVLKHYFTSKQYASEIERALREFFDIQQTGPLKELVMSEQEDQLFQEWFLYDFKLQSGFTPLEYFYASNPYHLSSGDLAVYKDLQENDYGLFEVMDVAIDKGITVKNMQSKSVVMVVERKASHELKPGNIIVGRIGTVQDHKELIGATPLVWDIELLAGAREYFANTKDKLSPKEMRRFVSAMPPKDQNGYMESPFYEMEEWYVKHPAELEKQLQDALVSCGIDAFASVATIKQWLQNEQEITTPVAVSLLIGLVRDDVKKVAIDKLIHLVNCMHNLTPQRDKDGKTPFELRQEGITEKGDYVMDVVDHAAWARNMNQAQMYMNQSKYKEALREFDLCFENLLHNKTTTREIYRLYANKAVSSFAIGRAVEGKKLLELALDLNPYYDFAKMQFGRYNHGEYDDMIQAGFFQEMKRSLKDKTHPMNRWDMDEIREKWSTEEIMHQLANCGIAVEKEQFVKDARAFVSIDDFIKELMSPKYAGKPEDEDFVWIAAYALWNRWCSDVLCIEILSEDIEKLADVVFAGYGGKNQKPIAEHLERMRMYVEFNRVMQLIKKWKEHASEYLEDRELLKDCLLDMIGTSLEKEALEVASAFMEKTNAVQFHAVLLAAVACREKNPSKTTVAKLVSKYLYDFEPVYDVAQTLWRMDYKEHAVVYYEAALKIVEKRDKDHVYDLPGYEQAEYRTIYADYQTIFQAFRKLYKKTGNQIKLAEIKKHAALVRKRKQDLTYSPYQEALQERMAKNIERFEEERFEKDPANRYFQFLTQFHINFKTEALTISHVSFIGPEGNIKVGRNEPCFCGAKKADGLPIKFKHCHGK</sequence>